<evidence type="ECO:0000256" key="1">
    <source>
        <dbReference type="SAM" id="Phobius"/>
    </source>
</evidence>
<keyword evidence="3" id="KW-1185">Reference proteome</keyword>
<feature type="transmembrane region" description="Helical" evidence="1">
    <location>
        <begin position="34"/>
        <end position="53"/>
    </location>
</feature>
<evidence type="ECO:0000313" key="2">
    <source>
        <dbReference type="EMBL" id="MCP8968605.1"/>
    </source>
</evidence>
<protein>
    <submittedName>
        <fullName evidence="2">Uncharacterized protein</fullName>
    </submittedName>
</protein>
<name>A0AA42BP15_9BACI</name>
<feature type="transmembrane region" description="Helical" evidence="1">
    <location>
        <begin position="91"/>
        <end position="110"/>
    </location>
</feature>
<accession>A0AA42BP15</accession>
<keyword evidence="1" id="KW-0812">Transmembrane</keyword>
<feature type="transmembrane region" description="Helical" evidence="1">
    <location>
        <begin position="65"/>
        <end position="84"/>
    </location>
</feature>
<gene>
    <name evidence="2" type="ORF">NK662_08635</name>
</gene>
<comment type="caution">
    <text evidence="2">The sequence shown here is derived from an EMBL/GenBank/DDBJ whole genome shotgun (WGS) entry which is preliminary data.</text>
</comment>
<organism evidence="2 3">
    <name type="scientific">Ectobacillus ponti</name>
    <dbReference type="NCBI Taxonomy" id="2961894"/>
    <lineage>
        <taxon>Bacteria</taxon>
        <taxon>Bacillati</taxon>
        <taxon>Bacillota</taxon>
        <taxon>Bacilli</taxon>
        <taxon>Bacillales</taxon>
        <taxon>Bacillaceae</taxon>
        <taxon>Ectobacillus</taxon>
    </lineage>
</organism>
<keyword evidence="1" id="KW-0472">Membrane</keyword>
<dbReference type="AlphaFoldDB" id="A0AA42BP15"/>
<dbReference type="EMBL" id="JANCLT010000003">
    <property type="protein sequence ID" value="MCP8968605.1"/>
    <property type="molecule type" value="Genomic_DNA"/>
</dbReference>
<feature type="transmembrane region" description="Helical" evidence="1">
    <location>
        <begin position="6"/>
        <end position="22"/>
    </location>
</feature>
<proteinExistence type="predicted"/>
<feature type="transmembrane region" description="Helical" evidence="1">
    <location>
        <begin position="122"/>
        <end position="143"/>
    </location>
</feature>
<keyword evidence="1" id="KW-1133">Transmembrane helix</keyword>
<dbReference type="RefSeq" id="WP_254758508.1">
    <property type="nucleotide sequence ID" value="NZ_JANCLT010000003.1"/>
</dbReference>
<dbReference type="Proteomes" id="UP001156102">
    <property type="component" value="Unassembled WGS sequence"/>
</dbReference>
<evidence type="ECO:0000313" key="3">
    <source>
        <dbReference type="Proteomes" id="UP001156102"/>
    </source>
</evidence>
<sequence>MSAKQIRFGILLLSWFTLLLYPKKSLKKYMPATLLAAVLLLLESLFSVPLRLWQVPGRNKTVNDASFIFGPFFAGTLWVFRFTFGSFKMYMLLNVILDCLLAFPLTKFFEQKGVYELKRLKHWHLFSLAVAYAGIIYGFQMLWSKRR</sequence>
<reference evidence="2" key="1">
    <citation type="submission" date="2022-07" db="EMBL/GenBank/DDBJ databases">
        <authorList>
            <person name="Li W.-J."/>
            <person name="Deng Q.-Q."/>
        </authorList>
    </citation>
    <scope>NUCLEOTIDE SEQUENCE</scope>
    <source>
        <strain evidence="2">SYSU M60031</strain>
    </source>
</reference>